<dbReference type="Gene3D" id="1.10.357.10">
    <property type="entry name" value="Tetracycline Repressor, domain 2"/>
    <property type="match status" value="1"/>
</dbReference>
<feature type="domain" description="HTH tetR-type" evidence="6">
    <location>
        <begin position="29"/>
        <end position="88"/>
    </location>
</feature>
<evidence type="ECO:0000256" key="2">
    <source>
        <dbReference type="ARBA" id="ARBA00023125"/>
    </source>
</evidence>
<evidence type="ECO:0000256" key="5">
    <source>
        <dbReference type="SAM" id="MobiDB-lite"/>
    </source>
</evidence>
<organism evidence="7 8">
    <name type="scientific">Streptomyces coelicoflavus</name>
    <dbReference type="NCBI Taxonomy" id="285562"/>
    <lineage>
        <taxon>Bacteria</taxon>
        <taxon>Bacillati</taxon>
        <taxon>Actinomycetota</taxon>
        <taxon>Actinomycetes</taxon>
        <taxon>Kitasatosporales</taxon>
        <taxon>Streptomycetaceae</taxon>
        <taxon>Streptomyces</taxon>
    </lineage>
</organism>
<dbReference type="PROSITE" id="PS50977">
    <property type="entry name" value="HTH_TETR_2"/>
    <property type="match status" value="1"/>
</dbReference>
<dbReference type="PRINTS" id="PR00455">
    <property type="entry name" value="HTHTETR"/>
</dbReference>
<dbReference type="GO" id="GO:0003700">
    <property type="term" value="F:DNA-binding transcription factor activity"/>
    <property type="evidence" value="ECO:0007669"/>
    <property type="project" value="TreeGrafter"/>
</dbReference>
<dbReference type="AlphaFoldDB" id="A0A7K3PM19"/>
<keyword evidence="2 4" id="KW-0238">DNA-binding</keyword>
<proteinExistence type="predicted"/>
<dbReference type="InterPro" id="IPR036271">
    <property type="entry name" value="Tet_transcr_reg_TetR-rel_C_sf"/>
</dbReference>
<dbReference type="Pfam" id="PF14246">
    <property type="entry name" value="TetR_C_7"/>
    <property type="match status" value="1"/>
</dbReference>
<sequence>MDSTVWDSTDPRDTPAPVPPPVPSGARAARKREAILEAARRVFLREGFAAGVDLLASEAGVSKVTIYNHFGSKENLFRAVIGRTLDDALTDAESVIQARLAESEDVRADLLEACRTWVAGLTTPDVMALRHLIAGERRRFPGLGSTWQENGPARQHAALAAALGRLDERGLLRVPDMDLAVLQLSGLVLSPHLVYGVYGTELSPELTDRLIRVGVDVFLRYYGTGEDPSARPREN</sequence>
<dbReference type="SUPFAM" id="SSF46689">
    <property type="entry name" value="Homeodomain-like"/>
    <property type="match status" value="1"/>
</dbReference>
<dbReference type="InterPro" id="IPR009057">
    <property type="entry name" value="Homeodomain-like_sf"/>
</dbReference>
<dbReference type="SUPFAM" id="SSF48498">
    <property type="entry name" value="Tetracyclin repressor-like, C-terminal domain"/>
    <property type="match status" value="1"/>
</dbReference>
<keyword evidence="3" id="KW-0804">Transcription</keyword>
<feature type="compositionally biased region" description="Pro residues" evidence="5">
    <location>
        <begin position="14"/>
        <end position="23"/>
    </location>
</feature>
<dbReference type="InterPro" id="IPR050109">
    <property type="entry name" value="HTH-type_TetR-like_transc_reg"/>
</dbReference>
<reference evidence="7 8" key="1">
    <citation type="submission" date="2020-01" db="EMBL/GenBank/DDBJ databases">
        <title>Insect and environment-associated Actinomycetes.</title>
        <authorList>
            <person name="Currrie C."/>
            <person name="Chevrette M."/>
            <person name="Carlson C."/>
            <person name="Stubbendieck R."/>
            <person name="Wendt-Pienkowski E."/>
        </authorList>
    </citation>
    <scope>NUCLEOTIDE SEQUENCE [LARGE SCALE GENOMIC DNA]</scope>
    <source>
        <strain evidence="7 8">SID14163</strain>
    </source>
</reference>
<dbReference type="InterPro" id="IPR039536">
    <property type="entry name" value="TetR_C_Proteobacteria"/>
</dbReference>
<accession>A0A7K3PM19</accession>
<dbReference type="Pfam" id="PF00440">
    <property type="entry name" value="TetR_N"/>
    <property type="match status" value="1"/>
</dbReference>
<dbReference type="GO" id="GO:0045892">
    <property type="term" value="P:negative regulation of DNA-templated transcription"/>
    <property type="evidence" value="ECO:0007669"/>
    <property type="project" value="UniProtKB-ARBA"/>
</dbReference>
<keyword evidence="1" id="KW-0805">Transcription regulation</keyword>
<feature type="region of interest" description="Disordered" evidence="5">
    <location>
        <begin position="1"/>
        <end position="29"/>
    </location>
</feature>
<dbReference type="PANTHER" id="PTHR30055:SF146">
    <property type="entry name" value="HTH-TYPE TRANSCRIPTIONAL DUAL REGULATOR CECR"/>
    <property type="match status" value="1"/>
</dbReference>
<feature type="DNA-binding region" description="H-T-H motif" evidence="4">
    <location>
        <begin position="51"/>
        <end position="70"/>
    </location>
</feature>
<evidence type="ECO:0000313" key="8">
    <source>
        <dbReference type="Proteomes" id="UP000470446"/>
    </source>
</evidence>
<dbReference type="RefSeq" id="WP_164246256.1">
    <property type="nucleotide sequence ID" value="NZ_JAAGMA010000524.1"/>
</dbReference>
<evidence type="ECO:0000256" key="4">
    <source>
        <dbReference type="PROSITE-ProRule" id="PRU00335"/>
    </source>
</evidence>
<evidence type="ECO:0000256" key="1">
    <source>
        <dbReference type="ARBA" id="ARBA00023015"/>
    </source>
</evidence>
<evidence type="ECO:0000259" key="6">
    <source>
        <dbReference type="PROSITE" id="PS50977"/>
    </source>
</evidence>
<dbReference type="FunFam" id="1.10.10.60:FF:000141">
    <property type="entry name" value="TetR family transcriptional regulator"/>
    <property type="match status" value="1"/>
</dbReference>
<dbReference type="InterPro" id="IPR001647">
    <property type="entry name" value="HTH_TetR"/>
</dbReference>
<gene>
    <name evidence="7" type="ORF">G3I32_19460</name>
</gene>
<dbReference type="PANTHER" id="PTHR30055">
    <property type="entry name" value="HTH-TYPE TRANSCRIPTIONAL REGULATOR RUTR"/>
    <property type="match status" value="1"/>
</dbReference>
<comment type="caution">
    <text evidence="7">The sequence shown here is derived from an EMBL/GenBank/DDBJ whole genome shotgun (WGS) entry which is preliminary data.</text>
</comment>
<dbReference type="EMBL" id="JAAGMA010000524">
    <property type="protein sequence ID" value="NEB10992.1"/>
    <property type="molecule type" value="Genomic_DNA"/>
</dbReference>
<name>A0A7K3PM19_9ACTN</name>
<evidence type="ECO:0000313" key="7">
    <source>
        <dbReference type="EMBL" id="NEB10992.1"/>
    </source>
</evidence>
<dbReference type="Proteomes" id="UP000470446">
    <property type="component" value="Unassembled WGS sequence"/>
</dbReference>
<protein>
    <submittedName>
        <fullName evidence="7">TetR/AcrR family transcriptional regulator</fullName>
    </submittedName>
</protein>
<evidence type="ECO:0000256" key="3">
    <source>
        <dbReference type="ARBA" id="ARBA00023163"/>
    </source>
</evidence>
<dbReference type="GO" id="GO:0000976">
    <property type="term" value="F:transcription cis-regulatory region binding"/>
    <property type="evidence" value="ECO:0007669"/>
    <property type="project" value="TreeGrafter"/>
</dbReference>